<dbReference type="Proteomes" id="UP000308652">
    <property type="component" value="Unassembled WGS sequence"/>
</dbReference>
<dbReference type="AlphaFoldDB" id="A0A5C3LKK0"/>
<organism evidence="1 2">
    <name type="scientific">Crucibulum laeve</name>
    <dbReference type="NCBI Taxonomy" id="68775"/>
    <lineage>
        <taxon>Eukaryota</taxon>
        <taxon>Fungi</taxon>
        <taxon>Dikarya</taxon>
        <taxon>Basidiomycota</taxon>
        <taxon>Agaricomycotina</taxon>
        <taxon>Agaricomycetes</taxon>
        <taxon>Agaricomycetidae</taxon>
        <taxon>Agaricales</taxon>
        <taxon>Agaricineae</taxon>
        <taxon>Nidulariaceae</taxon>
        <taxon>Crucibulum</taxon>
    </lineage>
</organism>
<name>A0A5C3LKK0_9AGAR</name>
<protein>
    <submittedName>
        <fullName evidence="1">Uncharacterized protein</fullName>
    </submittedName>
</protein>
<accession>A0A5C3LKK0</accession>
<evidence type="ECO:0000313" key="2">
    <source>
        <dbReference type="Proteomes" id="UP000308652"/>
    </source>
</evidence>
<reference evidence="1 2" key="1">
    <citation type="journal article" date="2019" name="Nat. Ecol. Evol.">
        <title>Megaphylogeny resolves global patterns of mushroom evolution.</title>
        <authorList>
            <person name="Varga T."/>
            <person name="Krizsan K."/>
            <person name="Foldi C."/>
            <person name="Dima B."/>
            <person name="Sanchez-Garcia M."/>
            <person name="Sanchez-Ramirez S."/>
            <person name="Szollosi G.J."/>
            <person name="Szarkandi J.G."/>
            <person name="Papp V."/>
            <person name="Albert L."/>
            <person name="Andreopoulos W."/>
            <person name="Angelini C."/>
            <person name="Antonin V."/>
            <person name="Barry K.W."/>
            <person name="Bougher N.L."/>
            <person name="Buchanan P."/>
            <person name="Buyck B."/>
            <person name="Bense V."/>
            <person name="Catcheside P."/>
            <person name="Chovatia M."/>
            <person name="Cooper J."/>
            <person name="Damon W."/>
            <person name="Desjardin D."/>
            <person name="Finy P."/>
            <person name="Geml J."/>
            <person name="Haridas S."/>
            <person name="Hughes K."/>
            <person name="Justo A."/>
            <person name="Karasinski D."/>
            <person name="Kautmanova I."/>
            <person name="Kiss B."/>
            <person name="Kocsube S."/>
            <person name="Kotiranta H."/>
            <person name="LaButti K.M."/>
            <person name="Lechner B.E."/>
            <person name="Liimatainen K."/>
            <person name="Lipzen A."/>
            <person name="Lukacs Z."/>
            <person name="Mihaltcheva S."/>
            <person name="Morgado L.N."/>
            <person name="Niskanen T."/>
            <person name="Noordeloos M.E."/>
            <person name="Ohm R.A."/>
            <person name="Ortiz-Santana B."/>
            <person name="Ovrebo C."/>
            <person name="Racz N."/>
            <person name="Riley R."/>
            <person name="Savchenko A."/>
            <person name="Shiryaev A."/>
            <person name="Soop K."/>
            <person name="Spirin V."/>
            <person name="Szebenyi C."/>
            <person name="Tomsovsky M."/>
            <person name="Tulloss R.E."/>
            <person name="Uehling J."/>
            <person name="Grigoriev I.V."/>
            <person name="Vagvolgyi C."/>
            <person name="Papp T."/>
            <person name="Martin F.M."/>
            <person name="Miettinen O."/>
            <person name="Hibbett D.S."/>
            <person name="Nagy L.G."/>
        </authorList>
    </citation>
    <scope>NUCLEOTIDE SEQUENCE [LARGE SCALE GENOMIC DNA]</scope>
    <source>
        <strain evidence="1 2">CBS 166.37</strain>
    </source>
</reference>
<proteinExistence type="predicted"/>
<gene>
    <name evidence="1" type="ORF">BDQ12DRAFT_670065</name>
</gene>
<keyword evidence="2" id="KW-1185">Reference proteome</keyword>
<evidence type="ECO:0000313" key="1">
    <source>
        <dbReference type="EMBL" id="TFK33634.1"/>
    </source>
</evidence>
<dbReference type="EMBL" id="ML213644">
    <property type="protein sequence ID" value="TFK33634.1"/>
    <property type="molecule type" value="Genomic_DNA"/>
</dbReference>
<sequence length="194" mass="21889">MFSRGSGRVYYFVVGPPIIDIFYNGVDESDKDLNFPPENGIVLPAVNAGIFAYGDSHDPSRKMLESRIRGNICNLLFGIDDARGEIYESRINRSKRLSPTNPPIRQSAISILEISYFYCLKDIAKIQLELSAVRFARHRKALVLGLHAVAVVTALYGRTALPSPYREEDQLLFTCTALRQYIYISGNNFTNFDK</sequence>